<evidence type="ECO:0000313" key="2">
    <source>
        <dbReference type="Proteomes" id="UP000215914"/>
    </source>
</evidence>
<keyword evidence="2" id="KW-1185">Reference proteome</keyword>
<organism evidence="1 2">
    <name type="scientific">Helianthus annuus</name>
    <name type="common">Common sunflower</name>
    <dbReference type="NCBI Taxonomy" id="4232"/>
    <lineage>
        <taxon>Eukaryota</taxon>
        <taxon>Viridiplantae</taxon>
        <taxon>Streptophyta</taxon>
        <taxon>Embryophyta</taxon>
        <taxon>Tracheophyta</taxon>
        <taxon>Spermatophyta</taxon>
        <taxon>Magnoliopsida</taxon>
        <taxon>eudicotyledons</taxon>
        <taxon>Gunneridae</taxon>
        <taxon>Pentapetalae</taxon>
        <taxon>asterids</taxon>
        <taxon>campanulids</taxon>
        <taxon>Asterales</taxon>
        <taxon>Asteraceae</taxon>
        <taxon>Asteroideae</taxon>
        <taxon>Heliantheae alliance</taxon>
        <taxon>Heliantheae</taxon>
        <taxon>Helianthus</taxon>
    </lineage>
</organism>
<dbReference type="Proteomes" id="UP000215914">
    <property type="component" value="Chromosome 17"/>
</dbReference>
<evidence type="ECO:0000313" key="1">
    <source>
        <dbReference type="EMBL" id="OTF87561.1"/>
    </source>
</evidence>
<gene>
    <name evidence="1" type="ORF">HannXRQ_Chr17g0563211</name>
</gene>
<proteinExistence type="predicted"/>
<dbReference type="EMBL" id="CM007906">
    <property type="protein sequence ID" value="OTF87561.1"/>
    <property type="molecule type" value="Genomic_DNA"/>
</dbReference>
<accession>A0A251RTK6</accession>
<name>A0A251RTK6_HELAN</name>
<reference evidence="2" key="1">
    <citation type="journal article" date="2017" name="Nature">
        <title>The sunflower genome provides insights into oil metabolism, flowering and Asterid evolution.</title>
        <authorList>
            <person name="Badouin H."/>
            <person name="Gouzy J."/>
            <person name="Grassa C.J."/>
            <person name="Murat F."/>
            <person name="Staton S.E."/>
            <person name="Cottret L."/>
            <person name="Lelandais-Briere C."/>
            <person name="Owens G.L."/>
            <person name="Carrere S."/>
            <person name="Mayjonade B."/>
            <person name="Legrand L."/>
            <person name="Gill N."/>
            <person name="Kane N.C."/>
            <person name="Bowers J.E."/>
            <person name="Hubner S."/>
            <person name="Bellec A."/>
            <person name="Berard A."/>
            <person name="Berges H."/>
            <person name="Blanchet N."/>
            <person name="Boniface M.C."/>
            <person name="Brunel D."/>
            <person name="Catrice O."/>
            <person name="Chaidir N."/>
            <person name="Claudel C."/>
            <person name="Donnadieu C."/>
            <person name="Faraut T."/>
            <person name="Fievet G."/>
            <person name="Helmstetter N."/>
            <person name="King M."/>
            <person name="Knapp S.J."/>
            <person name="Lai Z."/>
            <person name="Le Paslier M.C."/>
            <person name="Lippi Y."/>
            <person name="Lorenzon L."/>
            <person name="Mandel J.R."/>
            <person name="Marage G."/>
            <person name="Marchand G."/>
            <person name="Marquand E."/>
            <person name="Bret-Mestries E."/>
            <person name="Morien E."/>
            <person name="Nambeesan S."/>
            <person name="Nguyen T."/>
            <person name="Pegot-Espagnet P."/>
            <person name="Pouilly N."/>
            <person name="Raftis F."/>
            <person name="Sallet E."/>
            <person name="Schiex T."/>
            <person name="Thomas J."/>
            <person name="Vandecasteele C."/>
            <person name="Vares D."/>
            <person name="Vear F."/>
            <person name="Vautrin S."/>
            <person name="Crespi M."/>
            <person name="Mangin B."/>
            <person name="Burke J.M."/>
            <person name="Salse J."/>
            <person name="Munos S."/>
            <person name="Vincourt P."/>
            <person name="Rieseberg L.H."/>
            <person name="Langlade N.B."/>
        </authorList>
    </citation>
    <scope>NUCLEOTIDE SEQUENCE [LARGE SCALE GENOMIC DNA]</scope>
    <source>
        <strain evidence="2">cv. SF193</strain>
    </source>
</reference>
<protein>
    <submittedName>
        <fullName evidence="1">Uncharacterized protein</fullName>
    </submittedName>
</protein>
<sequence length="113" mass="12600">MIVVGRPMSSGIIIRLLQEYSIEKAAPPKAGGETFGLEEMSMMVTNWYCSSWLCFKRSSKFEKNHVIYVSTDPQRQQREEGRCIPLLTIACIVAIRPLGKQKDGPLAGPRGSI</sequence>
<dbReference type="AlphaFoldDB" id="A0A251RTK6"/>
<dbReference type="InParanoid" id="A0A251RTK6"/>